<dbReference type="EMBL" id="SRLO01000069">
    <property type="protein sequence ID" value="TNN78919.1"/>
    <property type="molecule type" value="Genomic_DNA"/>
</dbReference>
<sequence>MLITGPSQPKVKEQEVEEEVGHFLFACVCTCSRALLCLLAHLSSLSCSSSRSLSSSMWRSSTDLSACLHCSWILSLSWISSSSVRSLSLSLSETCAARRREEVGSGHGSRGADTVGSHVVRGWVVVGVVGAHLSLQSADDDLQPLPLLLLLQQRLLQLLHPQLAVGPQLLLQAQLHRGLRGRLQGLAQLEAHRGVLAGRTDTTETLLYDNQTSNPTDPRPRSASPTLSGIVSHSREARHSRDPRAASYLTIYSRGDLTNGGACLGRLSHDLGLPERRGHRDAGNRTVATSDAAQCGSGRTRRVLRRLGGGLWELCRSRRGALWGTGGRDLTRTGEFTDQVFDAAGSAQGLAWPPPPGTASRGWAGRGAGFWEDCAANHRANTLFKLFILSAKREEEEEEEEGRVFASVPGDYPFNGNMCYRSGWNLVKPALNVSFLQFGTTNTSTDVRSLAEPVKYVY</sequence>
<keyword evidence="3" id="KW-1185">Reference proteome</keyword>
<dbReference type="AlphaFoldDB" id="A0A4Z2ILK8"/>
<proteinExistence type="predicted"/>
<dbReference type="Proteomes" id="UP000314294">
    <property type="component" value="Unassembled WGS sequence"/>
</dbReference>
<organism evidence="2 3">
    <name type="scientific">Liparis tanakae</name>
    <name type="common">Tanaka's snailfish</name>
    <dbReference type="NCBI Taxonomy" id="230148"/>
    <lineage>
        <taxon>Eukaryota</taxon>
        <taxon>Metazoa</taxon>
        <taxon>Chordata</taxon>
        <taxon>Craniata</taxon>
        <taxon>Vertebrata</taxon>
        <taxon>Euteleostomi</taxon>
        <taxon>Actinopterygii</taxon>
        <taxon>Neopterygii</taxon>
        <taxon>Teleostei</taxon>
        <taxon>Neoteleostei</taxon>
        <taxon>Acanthomorphata</taxon>
        <taxon>Eupercaria</taxon>
        <taxon>Perciformes</taxon>
        <taxon>Cottioidei</taxon>
        <taxon>Cottales</taxon>
        <taxon>Liparidae</taxon>
        <taxon>Liparis</taxon>
    </lineage>
</organism>
<reference evidence="2 3" key="1">
    <citation type="submission" date="2019-03" db="EMBL/GenBank/DDBJ databases">
        <title>First draft genome of Liparis tanakae, snailfish: a comprehensive survey of snailfish specific genes.</title>
        <authorList>
            <person name="Kim W."/>
            <person name="Song I."/>
            <person name="Jeong J.-H."/>
            <person name="Kim D."/>
            <person name="Kim S."/>
            <person name="Ryu S."/>
            <person name="Song J.Y."/>
            <person name="Lee S.K."/>
        </authorList>
    </citation>
    <scope>NUCLEOTIDE SEQUENCE [LARGE SCALE GENOMIC DNA]</scope>
    <source>
        <tissue evidence="2">Muscle</tissue>
    </source>
</reference>
<feature type="compositionally biased region" description="Polar residues" evidence="1">
    <location>
        <begin position="207"/>
        <end position="216"/>
    </location>
</feature>
<feature type="compositionally biased region" description="Basic and acidic residues" evidence="1">
    <location>
        <begin position="233"/>
        <end position="242"/>
    </location>
</feature>
<gene>
    <name evidence="2" type="ORF">EYF80_010845</name>
</gene>
<evidence type="ECO:0000313" key="3">
    <source>
        <dbReference type="Proteomes" id="UP000314294"/>
    </source>
</evidence>
<name>A0A4Z2ILK8_9TELE</name>
<evidence type="ECO:0000313" key="2">
    <source>
        <dbReference type="EMBL" id="TNN78919.1"/>
    </source>
</evidence>
<feature type="region of interest" description="Disordered" evidence="1">
    <location>
        <begin position="207"/>
        <end position="242"/>
    </location>
</feature>
<evidence type="ECO:0000256" key="1">
    <source>
        <dbReference type="SAM" id="MobiDB-lite"/>
    </source>
</evidence>
<comment type="caution">
    <text evidence="2">The sequence shown here is derived from an EMBL/GenBank/DDBJ whole genome shotgun (WGS) entry which is preliminary data.</text>
</comment>
<accession>A0A4Z2ILK8</accession>
<protein>
    <submittedName>
        <fullName evidence="2">Uncharacterized protein</fullName>
    </submittedName>
</protein>